<evidence type="ECO:0000313" key="3">
    <source>
        <dbReference type="Proteomes" id="UP000011626"/>
    </source>
</evidence>
<accession>M0CT79</accession>
<sequence>MPSPRNRGTGRTARLLVVSTLVYRKTLCGRFSRRRESDALRSPSGRLGLALLVLVFLVDVLEVGVDVLLALAAGAACARRTAGTGAAHAAHAAGTGRAARGARAGSAFGGLVLVHLLADLLERLGEALGGLFVLLGLGVLVFEDLADLVDLGLDILDELLVDLVLVLFEEGLSALDRALGLVAGLDALATFLVLLSVLFGLLLHLLDLVVGEAGAAFDGDRLLVARPLVLGGDVHDAVLVDVERHLDLGGSGGRRRDARERELTEEFVLVGDLPFALEDADLDLRLVVRGGGEDLRLLGRDRGVLLDEPLEQAALDLDTEREGRHVEQDDVVHVAAEDAALDGRTERDRLVRVDVLLGLLAGHLLDAVLNLGHPRRPADEDDLVDVALAVAGVFEGLLRRADRPLDEVLGQRLELCAGELLLEVEGAVVRGRDERQVDAGLLAVRELDLRLLGGLGEPLERLAVLAQVDAVLVVELLGEVVDDGVVPVVATEVVVTVRGDDLVDAAAQIEDGDVEGAPTQVVDEDGLVGLVVQPVGHRGRGRLVDDALDLEAGDLTGVLRRLALSVVEVRGNGDDRLLDVVAEVLLGVPFDLLEDHRRDLLGGVLLPVEFDRVVVLAHVALDGLDGLVGVLDRLILRGLADETLAVVERDDRGCRPLAFAVDDDLGVASLHDRERTVRGPEVDSENLVARHLTRLYPIVPVKSC</sequence>
<feature type="transmembrane region" description="Helical" evidence="1">
    <location>
        <begin position="48"/>
        <end position="71"/>
    </location>
</feature>
<gene>
    <name evidence="2" type="ORF">C475_10974</name>
</gene>
<keyword evidence="1" id="KW-0812">Transmembrane</keyword>
<keyword evidence="3" id="KW-1185">Reference proteome</keyword>
<reference evidence="2 3" key="1">
    <citation type="journal article" date="2014" name="PLoS Genet.">
        <title>Phylogenetically driven sequencing of extremely halophilic archaea reveals strategies for static and dynamic osmo-response.</title>
        <authorList>
            <person name="Becker E.A."/>
            <person name="Seitzer P.M."/>
            <person name="Tritt A."/>
            <person name="Larsen D."/>
            <person name="Krusor M."/>
            <person name="Yao A.I."/>
            <person name="Wu D."/>
            <person name="Madern D."/>
            <person name="Eisen J.A."/>
            <person name="Darling A.E."/>
            <person name="Facciotti M.T."/>
        </authorList>
    </citation>
    <scope>NUCLEOTIDE SEQUENCE [LARGE SCALE GENOMIC DNA]</scope>
    <source>
        <strain evidence="2 3">2-9-1</strain>
    </source>
</reference>
<evidence type="ECO:0000313" key="2">
    <source>
        <dbReference type="EMBL" id="ELZ25064.1"/>
    </source>
</evidence>
<keyword evidence="1" id="KW-0472">Membrane</keyword>
<name>M0CT79_9EURY</name>
<keyword evidence="1" id="KW-1133">Transmembrane helix</keyword>
<comment type="caution">
    <text evidence="2">The sequence shown here is derived from an EMBL/GenBank/DDBJ whole genome shotgun (WGS) entry which is preliminary data.</text>
</comment>
<protein>
    <submittedName>
        <fullName evidence="2">NAD-specific glutamate dehydrogenase</fullName>
    </submittedName>
</protein>
<evidence type="ECO:0000256" key="1">
    <source>
        <dbReference type="SAM" id="Phobius"/>
    </source>
</evidence>
<dbReference type="AlphaFoldDB" id="M0CT79"/>
<dbReference type="eggNOG" id="ENOG502N5GK">
    <property type="taxonomic scope" value="Archaea"/>
</dbReference>
<organism evidence="2 3">
    <name type="scientific">Halosimplex carlsbadense 2-9-1</name>
    <dbReference type="NCBI Taxonomy" id="797114"/>
    <lineage>
        <taxon>Archaea</taxon>
        <taxon>Methanobacteriati</taxon>
        <taxon>Methanobacteriota</taxon>
        <taxon>Stenosarchaea group</taxon>
        <taxon>Halobacteria</taxon>
        <taxon>Halobacteriales</taxon>
        <taxon>Haloarculaceae</taxon>
        <taxon>Halosimplex</taxon>
    </lineage>
</organism>
<proteinExistence type="predicted"/>
<dbReference type="Proteomes" id="UP000011626">
    <property type="component" value="Unassembled WGS sequence"/>
</dbReference>
<feature type="transmembrane region" description="Helical" evidence="1">
    <location>
        <begin position="180"/>
        <end position="206"/>
    </location>
</feature>
<dbReference type="Pfam" id="PF10712">
    <property type="entry name" value="NAD-GH"/>
    <property type="match status" value="1"/>
</dbReference>
<dbReference type="EMBL" id="AOIU01000026">
    <property type="protein sequence ID" value="ELZ25064.1"/>
    <property type="molecule type" value="Genomic_DNA"/>
</dbReference>
<dbReference type="InterPro" id="IPR019651">
    <property type="entry name" value="Glutamate_DH_NAD-spec"/>
</dbReference>